<reference evidence="1" key="1">
    <citation type="submission" date="2018-02" db="EMBL/GenBank/DDBJ databases">
        <title>Rhizophora mucronata_Transcriptome.</title>
        <authorList>
            <person name="Meera S.P."/>
            <person name="Sreeshan A."/>
            <person name="Augustine A."/>
        </authorList>
    </citation>
    <scope>NUCLEOTIDE SEQUENCE</scope>
    <source>
        <tissue evidence="1">Leaf</tissue>
    </source>
</reference>
<proteinExistence type="predicted"/>
<name>A0A2P2LK19_RHIMU</name>
<evidence type="ECO:0000313" key="1">
    <source>
        <dbReference type="EMBL" id="MBX18304.1"/>
    </source>
</evidence>
<dbReference type="AlphaFoldDB" id="A0A2P2LK19"/>
<dbReference type="EMBL" id="GGEC01037820">
    <property type="protein sequence ID" value="MBX18304.1"/>
    <property type="molecule type" value="Transcribed_RNA"/>
</dbReference>
<protein>
    <submittedName>
        <fullName evidence="1">Uncharacterized protein LOC105134965 isoform X1</fullName>
    </submittedName>
</protein>
<organism evidence="1">
    <name type="scientific">Rhizophora mucronata</name>
    <name type="common">Asiatic mangrove</name>
    <dbReference type="NCBI Taxonomy" id="61149"/>
    <lineage>
        <taxon>Eukaryota</taxon>
        <taxon>Viridiplantae</taxon>
        <taxon>Streptophyta</taxon>
        <taxon>Embryophyta</taxon>
        <taxon>Tracheophyta</taxon>
        <taxon>Spermatophyta</taxon>
        <taxon>Magnoliopsida</taxon>
        <taxon>eudicotyledons</taxon>
        <taxon>Gunneridae</taxon>
        <taxon>Pentapetalae</taxon>
        <taxon>rosids</taxon>
        <taxon>fabids</taxon>
        <taxon>Malpighiales</taxon>
        <taxon>Rhizophoraceae</taxon>
        <taxon>Rhizophora</taxon>
    </lineage>
</organism>
<sequence>MATKWQPREDWDLKINKMRPMLYDIKAELLPILVDCILLHRAFPNYCGQPTAWQSFKLCLLASGCSFTSIVTLSPRWYRMLV</sequence>
<accession>A0A2P2LK19</accession>